<evidence type="ECO:0000313" key="2">
    <source>
        <dbReference type="EMBL" id="NEV00549.1"/>
    </source>
</evidence>
<dbReference type="InterPro" id="IPR042230">
    <property type="entry name" value="CusF_sf"/>
</dbReference>
<dbReference type="RefSeq" id="WP_163160106.1">
    <property type="nucleotide sequence ID" value="NZ_VKHP01000184.1"/>
</dbReference>
<protein>
    <submittedName>
        <fullName evidence="2">Copper-binding protein</fullName>
    </submittedName>
</protein>
<feature type="signal peptide" evidence="1">
    <location>
        <begin position="1"/>
        <end position="23"/>
    </location>
</feature>
<name>A0A6P1BQF0_9BRAD</name>
<dbReference type="EMBL" id="VKHP01000184">
    <property type="protein sequence ID" value="NEV00549.1"/>
    <property type="molecule type" value="Genomic_DNA"/>
</dbReference>
<sequence length="101" mass="10576">MRAAKIVMTSLAAASLITSAALAQQPMTGIVTKIDRLSGTISLQQTQGGTVGAAGGAMQEYQEYKVPKGQSLEDFHAGDKVTFTTTDSDGGKTINKLDKQK</sequence>
<keyword evidence="3" id="KW-1185">Reference proteome</keyword>
<evidence type="ECO:0000256" key="1">
    <source>
        <dbReference type="SAM" id="SignalP"/>
    </source>
</evidence>
<dbReference type="AlphaFoldDB" id="A0A6P1BQF0"/>
<feature type="chain" id="PRO_5026970350" evidence="1">
    <location>
        <begin position="24"/>
        <end position="101"/>
    </location>
</feature>
<organism evidence="2 3">
    <name type="scientific">Bradyrhizobium uaiense</name>
    <dbReference type="NCBI Taxonomy" id="2594946"/>
    <lineage>
        <taxon>Bacteria</taxon>
        <taxon>Pseudomonadati</taxon>
        <taxon>Pseudomonadota</taxon>
        <taxon>Alphaproteobacteria</taxon>
        <taxon>Hyphomicrobiales</taxon>
        <taxon>Nitrobacteraceae</taxon>
        <taxon>Bradyrhizobium</taxon>
    </lineage>
</organism>
<reference evidence="2 3" key="1">
    <citation type="journal article" date="2020" name="Arch. Microbiol.">
        <title>Bradyrhizobium uaiense sp. nov., a new highly efficient cowpea symbiont.</title>
        <authorList>
            <person name="Cabral Michel D."/>
            <person name="Azarias Guimaraes A."/>
            <person name="Martins da Costa E."/>
            <person name="Soares de Carvalho T."/>
            <person name="Balsanelli E."/>
            <person name="Willems A."/>
            <person name="Maltempi de Souza E."/>
            <person name="de Souza Moreira F.M."/>
        </authorList>
    </citation>
    <scope>NUCLEOTIDE SEQUENCE [LARGE SCALE GENOMIC DNA]</scope>
    <source>
        <strain evidence="2 3">UFLA 03-164</strain>
    </source>
</reference>
<dbReference type="Proteomes" id="UP000468531">
    <property type="component" value="Unassembled WGS sequence"/>
</dbReference>
<keyword evidence="1" id="KW-0732">Signal</keyword>
<proteinExistence type="predicted"/>
<dbReference type="Gene3D" id="2.40.50.320">
    <property type="entry name" value="Copper binding periplasmic protein CusF"/>
    <property type="match status" value="1"/>
</dbReference>
<comment type="caution">
    <text evidence="2">The sequence shown here is derived from an EMBL/GenBank/DDBJ whole genome shotgun (WGS) entry which is preliminary data.</text>
</comment>
<gene>
    <name evidence="2" type="ORF">FNJ47_33250</name>
</gene>
<accession>A0A6P1BQF0</accession>
<evidence type="ECO:0000313" key="3">
    <source>
        <dbReference type="Proteomes" id="UP000468531"/>
    </source>
</evidence>
<dbReference type="Pfam" id="PF11604">
    <property type="entry name" value="CusF_Ec"/>
    <property type="match status" value="1"/>
</dbReference>
<dbReference type="InterPro" id="IPR021647">
    <property type="entry name" value="CusF_Ec"/>
</dbReference>